<protein>
    <recommendedName>
        <fullName evidence="3">HD domain-containing protein</fullName>
    </recommendedName>
</protein>
<sequence length="224" mass="25222">MNFTGLFHDVGKLDPRSHKNKDDGTRGYSGDPANPEEITHQQASQDRWHVFADALKLSEEEKSTISELVMNHMNPHAYVEDMEQPTDRQLRKYLRKNPSWVFQYIHAMADSMSKDLEPDLTAADPYRSNLERLRSLAPTANEYGNAPPVIELLKGQEIIQLVGISPRPPKGMTGYIELVKEAIREAQDQNPQLTQPEAAKIVQDLAIAGQTGQGILAPYFQNMV</sequence>
<name>A0A0F9EHC5_9ZZZZ</name>
<reference evidence="2" key="1">
    <citation type="journal article" date="2015" name="Nature">
        <title>Complex archaea that bridge the gap between prokaryotes and eukaryotes.</title>
        <authorList>
            <person name="Spang A."/>
            <person name="Saw J.H."/>
            <person name="Jorgensen S.L."/>
            <person name="Zaremba-Niedzwiedzka K."/>
            <person name="Martijn J."/>
            <person name="Lind A.E."/>
            <person name="van Eijk R."/>
            <person name="Schleper C."/>
            <person name="Guy L."/>
            <person name="Ettema T.J."/>
        </authorList>
    </citation>
    <scope>NUCLEOTIDE SEQUENCE</scope>
</reference>
<comment type="caution">
    <text evidence="2">The sequence shown here is derived from an EMBL/GenBank/DDBJ whole genome shotgun (WGS) entry which is preliminary data.</text>
</comment>
<proteinExistence type="predicted"/>
<feature type="compositionally biased region" description="Basic and acidic residues" evidence="1">
    <location>
        <begin position="9"/>
        <end position="25"/>
    </location>
</feature>
<accession>A0A0F9EHC5</accession>
<evidence type="ECO:0008006" key="3">
    <source>
        <dbReference type="Google" id="ProtNLM"/>
    </source>
</evidence>
<dbReference type="EMBL" id="LAZR01037009">
    <property type="protein sequence ID" value="KKL23343.1"/>
    <property type="molecule type" value="Genomic_DNA"/>
</dbReference>
<gene>
    <name evidence="2" type="ORF">LCGC14_2426330</name>
</gene>
<organism evidence="2">
    <name type="scientific">marine sediment metagenome</name>
    <dbReference type="NCBI Taxonomy" id="412755"/>
    <lineage>
        <taxon>unclassified sequences</taxon>
        <taxon>metagenomes</taxon>
        <taxon>ecological metagenomes</taxon>
    </lineage>
</organism>
<dbReference type="SUPFAM" id="SSF81891">
    <property type="entry name" value="Poly A polymerase C-terminal region-like"/>
    <property type="match status" value="1"/>
</dbReference>
<dbReference type="AlphaFoldDB" id="A0A0F9EHC5"/>
<feature type="region of interest" description="Disordered" evidence="1">
    <location>
        <begin position="1"/>
        <end position="43"/>
    </location>
</feature>
<evidence type="ECO:0000313" key="2">
    <source>
        <dbReference type="EMBL" id="KKL23343.1"/>
    </source>
</evidence>
<evidence type="ECO:0000256" key="1">
    <source>
        <dbReference type="SAM" id="MobiDB-lite"/>
    </source>
</evidence>